<keyword evidence="13" id="KW-0812">Transmembrane</keyword>
<reference evidence="17" key="1">
    <citation type="journal article" date="2006" name="PLoS Biol.">
        <title>Macronuclear genome sequence of the ciliate Tetrahymena thermophila, a model eukaryote.</title>
        <authorList>
            <person name="Eisen J.A."/>
            <person name="Coyne R.S."/>
            <person name="Wu M."/>
            <person name="Wu D."/>
            <person name="Thiagarajan M."/>
            <person name="Wortman J.R."/>
            <person name="Badger J.H."/>
            <person name="Ren Q."/>
            <person name="Amedeo P."/>
            <person name="Jones K.M."/>
            <person name="Tallon L.J."/>
            <person name="Delcher A.L."/>
            <person name="Salzberg S.L."/>
            <person name="Silva J.C."/>
            <person name="Haas B.J."/>
            <person name="Majoros W.H."/>
            <person name="Farzad M."/>
            <person name="Carlton J.M."/>
            <person name="Smith R.K. Jr."/>
            <person name="Garg J."/>
            <person name="Pearlman R.E."/>
            <person name="Karrer K.M."/>
            <person name="Sun L."/>
            <person name="Manning G."/>
            <person name="Elde N.C."/>
            <person name="Turkewitz A.P."/>
            <person name="Asai D.J."/>
            <person name="Wilkes D.E."/>
            <person name="Wang Y."/>
            <person name="Cai H."/>
            <person name="Collins K."/>
            <person name="Stewart B.A."/>
            <person name="Lee S.R."/>
            <person name="Wilamowska K."/>
            <person name="Weinberg Z."/>
            <person name="Ruzzo W.L."/>
            <person name="Wloga D."/>
            <person name="Gaertig J."/>
            <person name="Frankel J."/>
            <person name="Tsao C.-C."/>
            <person name="Gorovsky M.A."/>
            <person name="Keeling P.J."/>
            <person name="Waller R.F."/>
            <person name="Patron N.J."/>
            <person name="Cherry J.M."/>
            <person name="Stover N.A."/>
            <person name="Krieger C.J."/>
            <person name="del Toro C."/>
            <person name="Ryder H.F."/>
            <person name="Williamson S.C."/>
            <person name="Barbeau R.A."/>
            <person name="Hamilton E.P."/>
            <person name="Orias E."/>
        </authorList>
    </citation>
    <scope>NUCLEOTIDE SEQUENCE [LARGE SCALE GENOMIC DNA]</scope>
    <source>
        <strain evidence="17">SB210</strain>
    </source>
</reference>
<dbReference type="GO" id="GO:0016020">
    <property type="term" value="C:membrane"/>
    <property type="evidence" value="ECO:0007669"/>
    <property type="project" value="UniProtKB-SubCell"/>
</dbReference>
<dbReference type="Gene3D" id="3.40.50.10330">
    <property type="entry name" value="Probable inorganic polyphosphate/atp-NAD kinase, domain 1"/>
    <property type="match status" value="1"/>
</dbReference>
<keyword evidence="4" id="KW-0479">Metal-binding</keyword>
<proteinExistence type="inferred from homology"/>
<dbReference type="GO" id="GO:0005524">
    <property type="term" value="F:ATP binding"/>
    <property type="evidence" value="ECO:0007669"/>
    <property type="project" value="UniProtKB-KW"/>
</dbReference>
<dbReference type="PROSITE" id="PS00479">
    <property type="entry name" value="ZF_DAG_PE_1"/>
    <property type="match status" value="2"/>
</dbReference>
<dbReference type="PANTHER" id="PTHR11255">
    <property type="entry name" value="DIACYLGLYCEROL KINASE"/>
    <property type="match status" value="1"/>
</dbReference>
<evidence type="ECO:0000259" key="15">
    <source>
        <dbReference type="PROSITE" id="PS50146"/>
    </source>
</evidence>
<evidence type="ECO:0000256" key="11">
    <source>
        <dbReference type="ARBA" id="ARBA00023136"/>
    </source>
</evidence>
<keyword evidence="5" id="KW-0677">Repeat</keyword>
<evidence type="ECO:0000256" key="3">
    <source>
        <dbReference type="ARBA" id="ARBA00022679"/>
    </source>
</evidence>
<dbReference type="Pfam" id="PF00781">
    <property type="entry name" value="DAGK_cat"/>
    <property type="match status" value="1"/>
</dbReference>
<dbReference type="KEGG" id="tet:TTHERM_00881480"/>
<protein>
    <recommendedName>
        <fullName evidence="12">Diacylglycerol kinase</fullName>
        <shortName evidence="12">DAG kinase</shortName>
        <ecNumber evidence="12">2.7.1.107</ecNumber>
    </recommendedName>
</protein>
<dbReference type="Proteomes" id="UP000009168">
    <property type="component" value="Unassembled WGS sequence"/>
</dbReference>
<evidence type="ECO:0000256" key="7">
    <source>
        <dbReference type="ARBA" id="ARBA00022771"/>
    </source>
</evidence>
<accession>Q23GZ0</accession>
<evidence type="ECO:0000313" key="16">
    <source>
        <dbReference type="EMBL" id="EAR95857.1"/>
    </source>
</evidence>
<evidence type="ECO:0000256" key="5">
    <source>
        <dbReference type="ARBA" id="ARBA00022737"/>
    </source>
</evidence>
<evidence type="ECO:0000256" key="4">
    <source>
        <dbReference type="ARBA" id="ARBA00022723"/>
    </source>
</evidence>
<dbReference type="SMART" id="SM00046">
    <property type="entry name" value="DAGKc"/>
    <property type="match status" value="1"/>
</dbReference>
<dbReference type="InterPro" id="IPR001206">
    <property type="entry name" value="Diacylglycerol_kinase_cat_dom"/>
</dbReference>
<keyword evidence="6 12" id="KW-0547">Nucleotide-binding</keyword>
<feature type="domain" description="Phorbol-ester/DAG-type" evidence="14">
    <location>
        <begin position="55"/>
        <end position="106"/>
    </location>
</feature>
<gene>
    <name evidence="16" type="ORF">TTHERM_00881480</name>
</gene>
<dbReference type="SUPFAM" id="SSF57889">
    <property type="entry name" value="Cysteine-rich domain"/>
    <property type="match status" value="1"/>
</dbReference>
<dbReference type="InterPro" id="IPR000756">
    <property type="entry name" value="Diacylglycerol_kin_accessory"/>
</dbReference>
<dbReference type="Pfam" id="PF00609">
    <property type="entry name" value="DAGK_acc"/>
    <property type="match status" value="1"/>
</dbReference>
<dbReference type="AlphaFoldDB" id="Q23GZ0"/>
<keyword evidence="7" id="KW-0863">Zinc-finger</keyword>
<dbReference type="InterPro" id="IPR002219">
    <property type="entry name" value="PKC_DAG/PE"/>
</dbReference>
<keyword evidence="9" id="KW-0862">Zinc</keyword>
<keyword evidence="10 12" id="KW-0067">ATP-binding</keyword>
<keyword evidence="3 12" id="KW-0808">Transferase</keyword>
<dbReference type="SMART" id="SM00109">
    <property type="entry name" value="C1"/>
    <property type="match status" value="2"/>
</dbReference>
<dbReference type="HOGENOM" id="CLU_003770_2_0_1"/>
<evidence type="ECO:0000256" key="10">
    <source>
        <dbReference type="ARBA" id="ARBA00022840"/>
    </source>
</evidence>
<name>Q23GZ0_TETTS</name>
<dbReference type="OrthoDB" id="242257at2759"/>
<keyword evidence="13" id="KW-1133">Transmembrane helix</keyword>
<dbReference type="GO" id="GO:0007200">
    <property type="term" value="P:phospholipase C-activating G protein-coupled receptor signaling pathway"/>
    <property type="evidence" value="ECO:0007669"/>
    <property type="project" value="InterPro"/>
</dbReference>
<evidence type="ECO:0000313" key="17">
    <source>
        <dbReference type="Proteomes" id="UP000009168"/>
    </source>
</evidence>
<dbReference type="InterPro" id="IPR037607">
    <property type="entry name" value="DGK"/>
</dbReference>
<comment type="subcellular location">
    <subcellularLocation>
        <location evidence="1">Membrane</location>
    </subcellularLocation>
</comment>
<evidence type="ECO:0000259" key="14">
    <source>
        <dbReference type="PROSITE" id="PS50081"/>
    </source>
</evidence>
<dbReference type="Gene3D" id="3.30.60.20">
    <property type="match status" value="2"/>
</dbReference>
<evidence type="ECO:0000256" key="2">
    <source>
        <dbReference type="ARBA" id="ARBA00009280"/>
    </source>
</evidence>
<keyword evidence="17" id="KW-1185">Reference proteome</keyword>
<evidence type="ECO:0000256" key="13">
    <source>
        <dbReference type="SAM" id="Phobius"/>
    </source>
</evidence>
<keyword evidence="8 12" id="KW-0418">Kinase</keyword>
<dbReference type="CDD" id="cd20805">
    <property type="entry name" value="C1_DGK_rpt2"/>
    <property type="match status" value="1"/>
</dbReference>
<comment type="similarity">
    <text evidence="2 12">Belongs to the eukaryotic diacylglycerol kinase family.</text>
</comment>
<dbReference type="CDD" id="cd00029">
    <property type="entry name" value="C1"/>
    <property type="match status" value="1"/>
</dbReference>
<dbReference type="InterPro" id="IPR016064">
    <property type="entry name" value="NAD/diacylglycerol_kinase_sf"/>
</dbReference>
<evidence type="ECO:0000256" key="9">
    <source>
        <dbReference type="ARBA" id="ARBA00022833"/>
    </source>
</evidence>
<dbReference type="STRING" id="312017.Q23GZ0"/>
<sequence>MFSFLLDFILNLPIYFWTPAVITALIFIVSVTYAILFQRRKKTKVFNPDEFTAAKHQFESIKTKGIYFCNVCNQLIAGFWSINGQECIKCGMIVHQTCKYKKKIHCKKVTTSEIRDQHQWLEQVDSTDYCFICQIKCQNIIGGLSSTCMWCRRAVHHSCMQTFILQDCHFGELYDVIIQPTEIKYRKQQKAVQLKYFKKNQNKVKQSFSQKLISNFQSQKKKINDSSEDTETDTEYLRQGEDKWILNVNENKRPIIVVINKKSGGQLGMDYLKKFYKLLNPIQVIDLIDEGLDRLKIFRHQQKLCIVVGGGDGTVASVVNYIKSGEIKEWQYKNPPISVLPLGTGNDLGRCLGWGGGSEGASRLVTYLKQVDQQGQKILLDRWDISCDQECLYKQKNITMYNYFSIGLDAKTCLSFHKLRERQPGLFVSRVGNKFIYSQIGAADMILGRKVDFSQLCEIKVDGKNVDIPEGIQNLVFLNITSWAGGATNLWYSESSQFKKQSLMDGVIEIIGITSILHLGKVQTNIDKPIQIAQGSEVELIVKQDDYKQAFQIDGEPFELKTPVKFKITLKDQAVMMTHRHQQSLQFDAQILEVLNWATTNGHIDESQKNIILNKFLNK</sequence>
<dbReference type="InterPro" id="IPR017438">
    <property type="entry name" value="ATP-NAD_kinase_N"/>
</dbReference>
<dbReference type="PANTHER" id="PTHR11255:SF54">
    <property type="entry name" value="DIACYLGLYCEROL KINASE THETA"/>
    <property type="match status" value="1"/>
</dbReference>
<dbReference type="FunCoup" id="Q23GZ0">
    <property type="interactions" value="27"/>
</dbReference>
<comment type="catalytic activity">
    <reaction evidence="12">
        <text>a 1,2-diacyl-sn-glycerol + ATP = a 1,2-diacyl-sn-glycero-3-phosphate + ADP + H(+)</text>
        <dbReference type="Rhea" id="RHEA:10272"/>
        <dbReference type="ChEBI" id="CHEBI:15378"/>
        <dbReference type="ChEBI" id="CHEBI:17815"/>
        <dbReference type="ChEBI" id="CHEBI:30616"/>
        <dbReference type="ChEBI" id="CHEBI:58608"/>
        <dbReference type="ChEBI" id="CHEBI:456216"/>
        <dbReference type="EC" id="2.7.1.107"/>
    </reaction>
</comment>
<dbReference type="Gene3D" id="2.60.200.40">
    <property type="match status" value="1"/>
</dbReference>
<dbReference type="EC" id="2.7.1.107" evidence="12"/>
<dbReference type="eggNOG" id="KOG1169">
    <property type="taxonomic scope" value="Eukaryota"/>
</dbReference>
<evidence type="ECO:0000256" key="12">
    <source>
        <dbReference type="RuleBase" id="RU361128"/>
    </source>
</evidence>
<dbReference type="EMBL" id="GG662702">
    <property type="protein sequence ID" value="EAR95857.1"/>
    <property type="molecule type" value="Genomic_DNA"/>
</dbReference>
<dbReference type="OMA" id="MQPDCER"/>
<feature type="transmembrane region" description="Helical" evidence="13">
    <location>
        <begin position="14"/>
        <end position="36"/>
    </location>
</feature>
<organism evidence="16 17">
    <name type="scientific">Tetrahymena thermophila (strain SB210)</name>
    <dbReference type="NCBI Taxonomy" id="312017"/>
    <lineage>
        <taxon>Eukaryota</taxon>
        <taxon>Sar</taxon>
        <taxon>Alveolata</taxon>
        <taxon>Ciliophora</taxon>
        <taxon>Intramacronucleata</taxon>
        <taxon>Oligohymenophorea</taxon>
        <taxon>Hymenostomatida</taxon>
        <taxon>Tetrahymenina</taxon>
        <taxon>Tetrahymenidae</taxon>
        <taxon>Tetrahymena</taxon>
    </lineage>
</organism>
<dbReference type="InterPro" id="IPR046349">
    <property type="entry name" value="C1-like_sf"/>
</dbReference>
<dbReference type="GeneID" id="7838614"/>
<dbReference type="PROSITE" id="PS50146">
    <property type="entry name" value="DAGK"/>
    <property type="match status" value="1"/>
</dbReference>
<keyword evidence="11 13" id="KW-0472">Membrane</keyword>
<dbReference type="SUPFAM" id="SSF111331">
    <property type="entry name" value="NAD kinase/diacylglycerol kinase-like"/>
    <property type="match status" value="1"/>
</dbReference>
<dbReference type="GO" id="GO:0004143">
    <property type="term" value="F:ATP-dependent diacylglycerol kinase activity"/>
    <property type="evidence" value="ECO:0007669"/>
    <property type="project" value="UniProtKB-EC"/>
</dbReference>
<dbReference type="RefSeq" id="XP_001016102.1">
    <property type="nucleotide sequence ID" value="XM_001016102.3"/>
</dbReference>
<evidence type="ECO:0000256" key="8">
    <source>
        <dbReference type="ARBA" id="ARBA00022777"/>
    </source>
</evidence>
<feature type="domain" description="DAGKc" evidence="15">
    <location>
        <begin position="250"/>
        <end position="389"/>
    </location>
</feature>
<dbReference type="PROSITE" id="PS50081">
    <property type="entry name" value="ZF_DAG_PE_2"/>
    <property type="match status" value="1"/>
</dbReference>
<dbReference type="InParanoid" id="Q23GZ0"/>
<evidence type="ECO:0000256" key="6">
    <source>
        <dbReference type="ARBA" id="ARBA00022741"/>
    </source>
</evidence>
<dbReference type="SMART" id="SM00045">
    <property type="entry name" value="DAGKa"/>
    <property type="match status" value="1"/>
</dbReference>
<evidence type="ECO:0000256" key="1">
    <source>
        <dbReference type="ARBA" id="ARBA00004370"/>
    </source>
</evidence>
<dbReference type="GO" id="GO:0008270">
    <property type="term" value="F:zinc ion binding"/>
    <property type="evidence" value="ECO:0007669"/>
    <property type="project" value="UniProtKB-KW"/>
</dbReference>